<sequence>MERQKEWAVYSLCGYKVCCTHWYLLAVCEINKSGGNENQGFNLGWTK</sequence>
<reference evidence="1" key="2">
    <citation type="journal article" date="2015" name="Fish Shellfish Immunol.">
        <title>Early steps in the European eel (Anguilla anguilla)-Vibrio vulnificus interaction in the gills: Role of the RtxA13 toxin.</title>
        <authorList>
            <person name="Callol A."/>
            <person name="Pajuelo D."/>
            <person name="Ebbesson L."/>
            <person name="Teles M."/>
            <person name="MacKenzie S."/>
            <person name="Amaro C."/>
        </authorList>
    </citation>
    <scope>NUCLEOTIDE SEQUENCE</scope>
</reference>
<name>A0A0E9WJF0_ANGAN</name>
<protein>
    <submittedName>
        <fullName evidence="1">Uncharacterized protein</fullName>
    </submittedName>
</protein>
<reference evidence="1" key="1">
    <citation type="submission" date="2014-11" db="EMBL/GenBank/DDBJ databases">
        <authorList>
            <person name="Amaro Gonzalez C."/>
        </authorList>
    </citation>
    <scope>NUCLEOTIDE SEQUENCE</scope>
</reference>
<evidence type="ECO:0000313" key="1">
    <source>
        <dbReference type="EMBL" id="JAH90401.1"/>
    </source>
</evidence>
<organism evidence="1">
    <name type="scientific">Anguilla anguilla</name>
    <name type="common">European freshwater eel</name>
    <name type="synonym">Muraena anguilla</name>
    <dbReference type="NCBI Taxonomy" id="7936"/>
    <lineage>
        <taxon>Eukaryota</taxon>
        <taxon>Metazoa</taxon>
        <taxon>Chordata</taxon>
        <taxon>Craniata</taxon>
        <taxon>Vertebrata</taxon>
        <taxon>Euteleostomi</taxon>
        <taxon>Actinopterygii</taxon>
        <taxon>Neopterygii</taxon>
        <taxon>Teleostei</taxon>
        <taxon>Anguilliformes</taxon>
        <taxon>Anguillidae</taxon>
        <taxon>Anguilla</taxon>
    </lineage>
</organism>
<dbReference type="EMBL" id="GBXM01018176">
    <property type="protein sequence ID" value="JAH90401.1"/>
    <property type="molecule type" value="Transcribed_RNA"/>
</dbReference>
<proteinExistence type="predicted"/>
<dbReference type="AlphaFoldDB" id="A0A0E9WJF0"/>
<accession>A0A0E9WJF0</accession>